<protein>
    <submittedName>
        <fullName evidence="1">Uncharacterized protein</fullName>
    </submittedName>
</protein>
<evidence type="ECO:0000313" key="1">
    <source>
        <dbReference type="EMBL" id="KAK0395113.1"/>
    </source>
</evidence>
<comment type="caution">
    <text evidence="1">The sequence shown here is derived from an EMBL/GenBank/DDBJ whole genome shotgun (WGS) entry which is preliminary data.</text>
</comment>
<name>A0AA39GYL3_9BILA</name>
<proteinExistence type="predicted"/>
<dbReference type="Proteomes" id="UP001175271">
    <property type="component" value="Unassembled WGS sequence"/>
</dbReference>
<dbReference type="EMBL" id="JAUCMV010000005">
    <property type="protein sequence ID" value="KAK0395113.1"/>
    <property type="molecule type" value="Genomic_DNA"/>
</dbReference>
<sequence length="97" mass="10967">MYVLQGIIISCPAKPGPFNAPNKRHKTGGHRSKGQIDGRLKVAVELRDCRQGKFAMGQNDAHFEVHSQRTGVTVDKKRSFEEQCHSDFQNLRDDQDC</sequence>
<keyword evidence="2" id="KW-1185">Reference proteome</keyword>
<dbReference type="AlphaFoldDB" id="A0AA39GYL3"/>
<reference evidence="1" key="1">
    <citation type="submission" date="2023-06" db="EMBL/GenBank/DDBJ databases">
        <title>Genomic analysis of the entomopathogenic nematode Steinernema hermaphroditum.</title>
        <authorList>
            <person name="Schwarz E.M."/>
            <person name="Heppert J.K."/>
            <person name="Baniya A."/>
            <person name="Schwartz H.T."/>
            <person name="Tan C.-H."/>
            <person name="Antoshechkin I."/>
            <person name="Sternberg P.W."/>
            <person name="Goodrich-Blair H."/>
            <person name="Dillman A.R."/>
        </authorList>
    </citation>
    <scope>NUCLEOTIDE SEQUENCE</scope>
    <source>
        <strain evidence="1">PS9179</strain>
        <tissue evidence="1">Whole animal</tissue>
    </source>
</reference>
<evidence type="ECO:0000313" key="2">
    <source>
        <dbReference type="Proteomes" id="UP001175271"/>
    </source>
</evidence>
<gene>
    <name evidence="1" type="ORF">QR680_001123</name>
</gene>
<accession>A0AA39GYL3</accession>
<organism evidence="1 2">
    <name type="scientific">Steinernema hermaphroditum</name>
    <dbReference type="NCBI Taxonomy" id="289476"/>
    <lineage>
        <taxon>Eukaryota</taxon>
        <taxon>Metazoa</taxon>
        <taxon>Ecdysozoa</taxon>
        <taxon>Nematoda</taxon>
        <taxon>Chromadorea</taxon>
        <taxon>Rhabditida</taxon>
        <taxon>Tylenchina</taxon>
        <taxon>Panagrolaimomorpha</taxon>
        <taxon>Strongyloidoidea</taxon>
        <taxon>Steinernematidae</taxon>
        <taxon>Steinernema</taxon>
    </lineage>
</organism>